<organism evidence="1 2">
    <name type="scientific">Prorocentrum cordatum</name>
    <dbReference type="NCBI Taxonomy" id="2364126"/>
    <lineage>
        <taxon>Eukaryota</taxon>
        <taxon>Sar</taxon>
        <taxon>Alveolata</taxon>
        <taxon>Dinophyceae</taxon>
        <taxon>Prorocentrales</taxon>
        <taxon>Prorocentraceae</taxon>
        <taxon>Prorocentrum</taxon>
    </lineage>
</organism>
<evidence type="ECO:0000313" key="1">
    <source>
        <dbReference type="EMBL" id="CAK0807343.1"/>
    </source>
</evidence>
<dbReference type="EMBL" id="CAUYUJ010003904">
    <property type="protein sequence ID" value="CAK0807343.1"/>
    <property type="molecule type" value="Genomic_DNA"/>
</dbReference>
<feature type="non-terminal residue" evidence="1">
    <location>
        <position position="100"/>
    </location>
</feature>
<gene>
    <name evidence="1" type="ORF">PCOR1329_LOCUS13246</name>
</gene>
<evidence type="ECO:0000313" key="2">
    <source>
        <dbReference type="Proteomes" id="UP001189429"/>
    </source>
</evidence>
<feature type="non-terminal residue" evidence="1">
    <location>
        <position position="1"/>
    </location>
</feature>
<protein>
    <submittedName>
        <fullName evidence="1">Uncharacterized protein</fullName>
    </submittedName>
</protein>
<reference evidence="1" key="1">
    <citation type="submission" date="2023-10" db="EMBL/GenBank/DDBJ databases">
        <authorList>
            <person name="Chen Y."/>
            <person name="Shah S."/>
            <person name="Dougan E. K."/>
            <person name="Thang M."/>
            <person name="Chan C."/>
        </authorList>
    </citation>
    <scope>NUCLEOTIDE SEQUENCE [LARGE SCALE GENOMIC DNA]</scope>
</reference>
<keyword evidence="2" id="KW-1185">Reference proteome</keyword>
<sequence>QAGGGGSPRPTRWVVNCNDLRRWGVLSEPERAAALALGFQEGTWNFEEMADVGSTVDGLFGPSFQGCVVQGCDTFSVEKAAELALAHPKVFASFGCHPKA</sequence>
<dbReference type="Proteomes" id="UP001189429">
    <property type="component" value="Unassembled WGS sequence"/>
</dbReference>
<accession>A0ABN9QQM8</accession>
<comment type="caution">
    <text evidence="1">The sequence shown here is derived from an EMBL/GenBank/DDBJ whole genome shotgun (WGS) entry which is preliminary data.</text>
</comment>
<proteinExistence type="predicted"/>
<name>A0ABN9QQM8_9DINO</name>